<dbReference type="Proteomes" id="UP000799538">
    <property type="component" value="Unassembled WGS sequence"/>
</dbReference>
<dbReference type="InterPro" id="IPR000073">
    <property type="entry name" value="AB_hydrolase_1"/>
</dbReference>
<dbReference type="PANTHER" id="PTHR43798">
    <property type="entry name" value="MONOACYLGLYCEROL LIPASE"/>
    <property type="match status" value="1"/>
</dbReference>
<dbReference type="GO" id="GO:0016787">
    <property type="term" value="F:hydrolase activity"/>
    <property type="evidence" value="ECO:0007669"/>
    <property type="project" value="UniProtKB-KW"/>
</dbReference>
<sequence length="159" mass="17932">MAAILDHEKISKANIIGHDVGGATSQAFALAFPRRVSSLILMNTPIFGTFVSQRMSPLVQWIRNDTYRQSITGYLEASSIKGMLLNYNQNYPGPPYGRNISTEGFVLQVPTLFLWGTEDPYFSPKLTDNLQPWFAKGVRENRRAQDQQPKARRQIRASA</sequence>
<dbReference type="Gene3D" id="3.40.50.1820">
    <property type="entry name" value="alpha/beta hydrolase"/>
    <property type="match status" value="1"/>
</dbReference>
<dbReference type="OrthoDB" id="408373at2759"/>
<evidence type="ECO:0000313" key="2">
    <source>
        <dbReference type="EMBL" id="KAF2226137.1"/>
    </source>
</evidence>
<dbReference type="InterPro" id="IPR050266">
    <property type="entry name" value="AB_hydrolase_sf"/>
</dbReference>
<reference evidence="3" key="1">
    <citation type="journal article" date="2020" name="Stud. Mycol.">
        <title>101 Dothideomycetes genomes: A test case for predicting lifestyles and emergence of pathogens.</title>
        <authorList>
            <person name="Haridas S."/>
            <person name="Albert R."/>
            <person name="Binder M."/>
            <person name="Bloem J."/>
            <person name="LaButti K."/>
            <person name="Salamov A."/>
            <person name="Andreopoulos B."/>
            <person name="Baker S."/>
            <person name="Barry K."/>
            <person name="Bills G."/>
            <person name="Bluhm B."/>
            <person name="Cannon C."/>
            <person name="Castanera R."/>
            <person name="Culley D."/>
            <person name="Daum C."/>
            <person name="Ezra D."/>
            <person name="Gonzalez J."/>
            <person name="Henrissat B."/>
            <person name="Kuo A."/>
            <person name="Liang C."/>
            <person name="Lipzen A."/>
            <person name="Lutzoni F."/>
            <person name="Magnuson J."/>
            <person name="Mondo S."/>
            <person name="Nolan M."/>
            <person name="Ohm R."/>
            <person name="Pangilinan J."/>
            <person name="Park H.-J."/>
            <person name="Ramirez L."/>
            <person name="Alfaro M."/>
            <person name="Sun H."/>
            <person name="Tritt A."/>
            <person name="Yoshinaga Y."/>
            <person name="Zwiers L.-H."/>
            <person name="Turgeon B."/>
            <person name="Goodwin S."/>
            <person name="Spatafora J."/>
            <person name="Crous P."/>
            <person name="Grigoriev I."/>
        </authorList>
    </citation>
    <scope>NUCLEOTIDE SEQUENCE [LARGE SCALE GENOMIC DNA]</scope>
    <source>
        <strain evidence="3">CECT 20119</strain>
    </source>
</reference>
<dbReference type="EMBL" id="ML992503">
    <property type="protein sequence ID" value="KAF2226137.1"/>
    <property type="molecule type" value="Genomic_DNA"/>
</dbReference>
<feature type="domain" description="AB hydrolase-1" evidence="1">
    <location>
        <begin position="2"/>
        <end position="67"/>
    </location>
</feature>
<keyword evidence="2" id="KW-0378">Hydrolase</keyword>
<dbReference type="InterPro" id="IPR029058">
    <property type="entry name" value="AB_hydrolase_fold"/>
</dbReference>
<organism evidence="2 3">
    <name type="scientific">Elsinoe ampelina</name>
    <dbReference type="NCBI Taxonomy" id="302913"/>
    <lineage>
        <taxon>Eukaryota</taxon>
        <taxon>Fungi</taxon>
        <taxon>Dikarya</taxon>
        <taxon>Ascomycota</taxon>
        <taxon>Pezizomycotina</taxon>
        <taxon>Dothideomycetes</taxon>
        <taxon>Dothideomycetidae</taxon>
        <taxon>Myriangiales</taxon>
        <taxon>Elsinoaceae</taxon>
        <taxon>Elsinoe</taxon>
    </lineage>
</organism>
<evidence type="ECO:0000259" key="1">
    <source>
        <dbReference type="Pfam" id="PF00561"/>
    </source>
</evidence>
<name>A0A6A6GKG0_9PEZI</name>
<dbReference type="SUPFAM" id="SSF53474">
    <property type="entry name" value="alpha/beta-Hydrolases"/>
    <property type="match status" value="1"/>
</dbReference>
<dbReference type="PANTHER" id="PTHR43798:SF33">
    <property type="entry name" value="HYDROLASE, PUTATIVE (AFU_ORTHOLOGUE AFUA_2G14860)-RELATED"/>
    <property type="match status" value="1"/>
</dbReference>
<proteinExistence type="predicted"/>
<dbReference type="AlphaFoldDB" id="A0A6A6GKG0"/>
<gene>
    <name evidence="2" type="ORF">BDZ85DRAFT_279787</name>
</gene>
<accession>A0A6A6GKG0</accession>
<dbReference type="GO" id="GO:0016020">
    <property type="term" value="C:membrane"/>
    <property type="evidence" value="ECO:0007669"/>
    <property type="project" value="TreeGrafter"/>
</dbReference>
<protein>
    <submittedName>
        <fullName evidence="2">Alpha/Beta hydrolase protein</fullName>
    </submittedName>
</protein>
<keyword evidence="3" id="KW-1185">Reference proteome</keyword>
<evidence type="ECO:0000313" key="3">
    <source>
        <dbReference type="Proteomes" id="UP000799538"/>
    </source>
</evidence>
<dbReference type="Pfam" id="PF00561">
    <property type="entry name" value="Abhydrolase_1"/>
    <property type="match status" value="1"/>
</dbReference>
<dbReference type="PRINTS" id="PR00111">
    <property type="entry name" value="ABHYDROLASE"/>
</dbReference>